<dbReference type="InterPro" id="IPR029062">
    <property type="entry name" value="Class_I_gatase-like"/>
</dbReference>
<name>A0ABY9DHW7_VITVI</name>
<dbReference type="InterPro" id="IPR002818">
    <property type="entry name" value="DJ-1/PfpI"/>
</dbReference>
<keyword evidence="4" id="KW-1185">Reference proteome</keyword>
<dbReference type="Pfam" id="PF01965">
    <property type="entry name" value="DJ-1_PfpI"/>
    <property type="match status" value="1"/>
</dbReference>
<dbReference type="EMBL" id="CP126663">
    <property type="protein sequence ID" value="WKA06654.1"/>
    <property type="molecule type" value="Genomic_DNA"/>
</dbReference>
<gene>
    <name evidence="3" type="ORF">VitviT2T_024547</name>
</gene>
<proteinExistence type="inferred from homology"/>
<evidence type="ECO:0000256" key="1">
    <source>
        <dbReference type="ARBA" id="ARBA00008542"/>
    </source>
</evidence>
<sequence length="112" mass="12718">MIAEGKVGKPVSSICHGQQILATARVLKGRKCTAYPAVKLNVILLGVHWYKLTILRRGVYEKFSNMFCTQWMLEVYAEDTRKMESLMNVDKGNLEKVSMQCVQGEIRCLCSM</sequence>
<evidence type="ECO:0000313" key="4">
    <source>
        <dbReference type="Proteomes" id="UP001227230"/>
    </source>
</evidence>
<feature type="domain" description="DJ-1/PfpI" evidence="2">
    <location>
        <begin position="7"/>
        <end position="51"/>
    </location>
</feature>
<reference evidence="3 4" key="1">
    <citation type="journal article" date="2023" name="Hortic Res">
        <title>The complete reference genome for grapevine (Vitis vinifera L.) genetics and breeding.</title>
        <authorList>
            <person name="Shi X."/>
            <person name="Cao S."/>
            <person name="Wang X."/>
            <person name="Huang S."/>
            <person name="Wang Y."/>
            <person name="Liu Z."/>
            <person name="Liu W."/>
            <person name="Leng X."/>
            <person name="Peng Y."/>
            <person name="Wang N."/>
            <person name="Wang Y."/>
            <person name="Ma Z."/>
            <person name="Xu X."/>
            <person name="Zhang F."/>
            <person name="Xue H."/>
            <person name="Zhong H."/>
            <person name="Wang Y."/>
            <person name="Zhang K."/>
            <person name="Velt A."/>
            <person name="Avia K."/>
            <person name="Holtgrawe D."/>
            <person name="Grimplet J."/>
            <person name="Matus J.T."/>
            <person name="Ware D."/>
            <person name="Wu X."/>
            <person name="Wang H."/>
            <person name="Liu C."/>
            <person name="Fang Y."/>
            <person name="Rustenholz C."/>
            <person name="Cheng Z."/>
            <person name="Xiao H."/>
            <person name="Zhou Y."/>
        </authorList>
    </citation>
    <scope>NUCLEOTIDE SEQUENCE [LARGE SCALE GENOMIC DNA]</scope>
    <source>
        <strain evidence="4">cv. Pinot noir / PN40024</strain>
        <tissue evidence="3">Leaf</tissue>
    </source>
</reference>
<dbReference type="Gene3D" id="3.40.50.880">
    <property type="match status" value="1"/>
</dbReference>
<dbReference type="PANTHER" id="PTHR42733">
    <property type="entry name" value="DJ-1 PROTEIN"/>
    <property type="match status" value="1"/>
</dbReference>
<organism evidence="3 4">
    <name type="scientific">Vitis vinifera</name>
    <name type="common">Grape</name>
    <dbReference type="NCBI Taxonomy" id="29760"/>
    <lineage>
        <taxon>Eukaryota</taxon>
        <taxon>Viridiplantae</taxon>
        <taxon>Streptophyta</taxon>
        <taxon>Embryophyta</taxon>
        <taxon>Tracheophyta</taxon>
        <taxon>Spermatophyta</taxon>
        <taxon>Magnoliopsida</taxon>
        <taxon>eudicotyledons</taxon>
        <taxon>Gunneridae</taxon>
        <taxon>Pentapetalae</taxon>
        <taxon>rosids</taxon>
        <taxon>Vitales</taxon>
        <taxon>Vitaceae</taxon>
        <taxon>Viteae</taxon>
        <taxon>Vitis</taxon>
    </lineage>
</organism>
<dbReference type="InterPro" id="IPR006286">
    <property type="entry name" value="C56_PfpI-like"/>
</dbReference>
<accession>A0ABY9DHW7</accession>
<evidence type="ECO:0000259" key="2">
    <source>
        <dbReference type="Pfam" id="PF01965"/>
    </source>
</evidence>
<comment type="similarity">
    <text evidence="1">Belongs to the peptidase C56 family.</text>
</comment>
<dbReference type="SUPFAM" id="SSF52317">
    <property type="entry name" value="Class I glutamine amidotransferase-like"/>
    <property type="match status" value="1"/>
</dbReference>
<evidence type="ECO:0000313" key="3">
    <source>
        <dbReference type="EMBL" id="WKA06654.1"/>
    </source>
</evidence>
<dbReference type="PANTHER" id="PTHR42733:SF2">
    <property type="entry name" value="DJ-1_THIJ_PFPI FAMILY PROTEIN"/>
    <property type="match status" value="1"/>
</dbReference>
<dbReference type="Proteomes" id="UP001227230">
    <property type="component" value="Chromosome 16"/>
</dbReference>
<protein>
    <recommendedName>
        <fullName evidence="2">DJ-1/PfpI domain-containing protein</fullName>
    </recommendedName>
</protein>